<proteinExistence type="predicted"/>
<gene>
    <name evidence="1" type="ORF">S06H3_58276</name>
</gene>
<evidence type="ECO:0000313" key="1">
    <source>
        <dbReference type="EMBL" id="GAI53547.1"/>
    </source>
</evidence>
<sequence length="52" mass="5275">MAKVGDVVTLSSTSSEEIQTPSVTIAGNSAVVNGGPTIWSAEYTMTGTEIEG</sequence>
<organism evidence="1">
    <name type="scientific">marine sediment metagenome</name>
    <dbReference type="NCBI Taxonomy" id="412755"/>
    <lineage>
        <taxon>unclassified sequences</taxon>
        <taxon>metagenomes</taxon>
        <taxon>ecological metagenomes</taxon>
    </lineage>
</organism>
<feature type="non-terminal residue" evidence="1">
    <location>
        <position position="52"/>
    </location>
</feature>
<protein>
    <submittedName>
        <fullName evidence="1">Uncharacterized protein</fullName>
    </submittedName>
</protein>
<reference evidence="1" key="1">
    <citation type="journal article" date="2014" name="Front. Microbiol.">
        <title>High frequency of phylogenetically diverse reductive dehalogenase-homologous genes in deep subseafloor sedimentary metagenomes.</title>
        <authorList>
            <person name="Kawai M."/>
            <person name="Futagami T."/>
            <person name="Toyoda A."/>
            <person name="Takaki Y."/>
            <person name="Nishi S."/>
            <person name="Hori S."/>
            <person name="Arai W."/>
            <person name="Tsubouchi T."/>
            <person name="Morono Y."/>
            <person name="Uchiyama I."/>
            <person name="Ito T."/>
            <person name="Fujiyama A."/>
            <person name="Inagaki F."/>
            <person name="Takami H."/>
        </authorList>
    </citation>
    <scope>NUCLEOTIDE SEQUENCE</scope>
    <source>
        <strain evidence="1">Expedition CK06-06</strain>
    </source>
</reference>
<accession>X1PB68</accession>
<dbReference type="AlphaFoldDB" id="X1PB68"/>
<dbReference type="EMBL" id="BARV01037708">
    <property type="protein sequence ID" value="GAI53547.1"/>
    <property type="molecule type" value="Genomic_DNA"/>
</dbReference>
<name>X1PB68_9ZZZZ</name>
<comment type="caution">
    <text evidence="1">The sequence shown here is derived from an EMBL/GenBank/DDBJ whole genome shotgun (WGS) entry which is preliminary data.</text>
</comment>